<gene>
    <name evidence="2" type="ORF">BJ085DRAFT_30523</name>
</gene>
<dbReference type="AlphaFoldDB" id="A0A4P9ZPW5"/>
<dbReference type="SUPFAM" id="SSF52833">
    <property type="entry name" value="Thioredoxin-like"/>
    <property type="match status" value="1"/>
</dbReference>
<keyword evidence="3" id="KW-1185">Reference proteome</keyword>
<evidence type="ECO:0000256" key="1">
    <source>
        <dbReference type="SAM" id="SignalP"/>
    </source>
</evidence>
<proteinExistence type="predicted"/>
<keyword evidence="1" id="KW-0732">Signal</keyword>
<evidence type="ECO:0000313" key="3">
    <source>
        <dbReference type="Proteomes" id="UP000268162"/>
    </source>
</evidence>
<reference evidence="3" key="1">
    <citation type="journal article" date="2018" name="Nat. Microbiol.">
        <title>Leveraging single-cell genomics to expand the fungal tree of life.</title>
        <authorList>
            <person name="Ahrendt S.R."/>
            <person name="Quandt C.A."/>
            <person name="Ciobanu D."/>
            <person name="Clum A."/>
            <person name="Salamov A."/>
            <person name="Andreopoulos B."/>
            <person name="Cheng J.F."/>
            <person name="Woyke T."/>
            <person name="Pelin A."/>
            <person name="Henrissat B."/>
            <person name="Reynolds N.K."/>
            <person name="Benny G.L."/>
            <person name="Smith M.E."/>
            <person name="James T.Y."/>
            <person name="Grigoriev I.V."/>
        </authorList>
    </citation>
    <scope>NUCLEOTIDE SEQUENCE [LARGE SCALE GENOMIC DNA]</scope>
    <source>
        <strain evidence="3">RSA 468</strain>
    </source>
</reference>
<organism evidence="2 3">
    <name type="scientific">Dimargaris cristalligena</name>
    <dbReference type="NCBI Taxonomy" id="215637"/>
    <lineage>
        <taxon>Eukaryota</taxon>
        <taxon>Fungi</taxon>
        <taxon>Fungi incertae sedis</taxon>
        <taxon>Zoopagomycota</taxon>
        <taxon>Kickxellomycotina</taxon>
        <taxon>Dimargaritomycetes</taxon>
        <taxon>Dimargaritales</taxon>
        <taxon>Dimargaritaceae</taxon>
        <taxon>Dimargaris</taxon>
    </lineage>
</organism>
<evidence type="ECO:0008006" key="4">
    <source>
        <dbReference type="Google" id="ProtNLM"/>
    </source>
</evidence>
<dbReference type="InterPro" id="IPR036249">
    <property type="entry name" value="Thioredoxin-like_sf"/>
</dbReference>
<feature type="signal peptide" evidence="1">
    <location>
        <begin position="1"/>
        <end position="21"/>
    </location>
</feature>
<protein>
    <recommendedName>
        <fullName evidence="4">Thioredoxin domain-containing protein</fullName>
    </recommendedName>
</protein>
<dbReference type="Gene3D" id="3.40.30.10">
    <property type="entry name" value="Glutaredoxin"/>
    <property type="match status" value="1"/>
</dbReference>
<dbReference type="Proteomes" id="UP000268162">
    <property type="component" value="Unassembled WGS sequence"/>
</dbReference>
<name>A0A4P9ZPW5_9FUNG</name>
<dbReference type="EMBL" id="ML002855">
    <property type="protein sequence ID" value="RKP35496.1"/>
    <property type="molecule type" value="Genomic_DNA"/>
</dbReference>
<evidence type="ECO:0000313" key="2">
    <source>
        <dbReference type="EMBL" id="RKP35496.1"/>
    </source>
</evidence>
<accession>A0A4P9ZPW5</accession>
<sequence length="171" mass="18900">MYFPNAICLLLVSVGIATAGAATTSKIVYGVDDLRQSAATPLYALGAAQPSPVTGSQTITEFHQGSSGKRMVVFYYTSCPKSRKFLPEYGRFARDFKKCGITFGEMNCLRDQKNLDYCNKDAIGLFEKTEKLMYPPTVYPINNGQIMSECKEFNTYELMKACAPLPQNGLV</sequence>
<feature type="chain" id="PRO_5020485578" description="Thioredoxin domain-containing protein" evidence="1">
    <location>
        <begin position="22"/>
        <end position="171"/>
    </location>
</feature>